<dbReference type="Proteomes" id="UP000228934">
    <property type="component" value="Unassembled WGS sequence"/>
</dbReference>
<keyword evidence="2" id="KW-1185">Reference proteome</keyword>
<dbReference type="AlphaFoldDB" id="A0A2G9RNC9"/>
<gene>
    <name evidence="1" type="ORF">AB205_0157840</name>
</gene>
<dbReference type="EMBL" id="KV935481">
    <property type="protein sequence ID" value="PIO28751.1"/>
    <property type="molecule type" value="Genomic_DNA"/>
</dbReference>
<name>A0A2G9RNC9_AQUCT</name>
<reference evidence="2" key="1">
    <citation type="journal article" date="2017" name="Nat. Commun.">
        <title>The North American bullfrog draft genome provides insight into hormonal regulation of long noncoding RNA.</title>
        <authorList>
            <person name="Hammond S.A."/>
            <person name="Warren R.L."/>
            <person name="Vandervalk B.P."/>
            <person name="Kucuk E."/>
            <person name="Khan H."/>
            <person name="Gibb E.A."/>
            <person name="Pandoh P."/>
            <person name="Kirk H."/>
            <person name="Zhao Y."/>
            <person name="Jones M."/>
            <person name="Mungall A.J."/>
            <person name="Coope R."/>
            <person name="Pleasance S."/>
            <person name="Moore R.A."/>
            <person name="Holt R.A."/>
            <person name="Round J.M."/>
            <person name="Ohora S."/>
            <person name="Walle B.V."/>
            <person name="Veldhoen N."/>
            <person name="Helbing C.C."/>
            <person name="Birol I."/>
        </authorList>
    </citation>
    <scope>NUCLEOTIDE SEQUENCE [LARGE SCALE GENOMIC DNA]</scope>
</reference>
<protein>
    <submittedName>
        <fullName evidence="1">Uncharacterized protein</fullName>
    </submittedName>
</protein>
<proteinExistence type="predicted"/>
<evidence type="ECO:0000313" key="2">
    <source>
        <dbReference type="Proteomes" id="UP000228934"/>
    </source>
</evidence>
<accession>A0A2G9RNC9</accession>
<organism evidence="1 2">
    <name type="scientific">Aquarana catesbeiana</name>
    <name type="common">American bullfrog</name>
    <name type="synonym">Rana catesbeiana</name>
    <dbReference type="NCBI Taxonomy" id="8400"/>
    <lineage>
        <taxon>Eukaryota</taxon>
        <taxon>Metazoa</taxon>
        <taxon>Chordata</taxon>
        <taxon>Craniata</taxon>
        <taxon>Vertebrata</taxon>
        <taxon>Euteleostomi</taxon>
        <taxon>Amphibia</taxon>
        <taxon>Batrachia</taxon>
        <taxon>Anura</taxon>
        <taxon>Neobatrachia</taxon>
        <taxon>Ranoidea</taxon>
        <taxon>Ranidae</taxon>
        <taxon>Aquarana</taxon>
    </lineage>
</organism>
<evidence type="ECO:0000313" key="1">
    <source>
        <dbReference type="EMBL" id="PIO28751.1"/>
    </source>
</evidence>
<sequence length="32" mass="3775">MAFFYLYHICPIFYLTTGTISLQNQVLQSQAY</sequence>